<feature type="compositionally biased region" description="Low complexity" evidence="1">
    <location>
        <begin position="167"/>
        <end position="179"/>
    </location>
</feature>
<evidence type="ECO:0000313" key="4">
    <source>
        <dbReference type="Proteomes" id="UP000325081"/>
    </source>
</evidence>
<evidence type="ECO:0000313" key="3">
    <source>
        <dbReference type="EMBL" id="GER52923.1"/>
    </source>
</evidence>
<organism evidence="3 4">
    <name type="scientific">Striga asiatica</name>
    <name type="common">Asiatic witchweed</name>
    <name type="synonym">Buchnera asiatica</name>
    <dbReference type="NCBI Taxonomy" id="4170"/>
    <lineage>
        <taxon>Eukaryota</taxon>
        <taxon>Viridiplantae</taxon>
        <taxon>Streptophyta</taxon>
        <taxon>Embryophyta</taxon>
        <taxon>Tracheophyta</taxon>
        <taxon>Spermatophyta</taxon>
        <taxon>Magnoliopsida</taxon>
        <taxon>eudicotyledons</taxon>
        <taxon>Gunneridae</taxon>
        <taxon>Pentapetalae</taxon>
        <taxon>asterids</taxon>
        <taxon>lamiids</taxon>
        <taxon>Lamiales</taxon>
        <taxon>Orobanchaceae</taxon>
        <taxon>Buchnereae</taxon>
        <taxon>Striga</taxon>
    </lineage>
</organism>
<feature type="domain" description="Zinc knuckle CX2CX4HX4C" evidence="2">
    <location>
        <begin position="105"/>
        <end position="146"/>
    </location>
</feature>
<dbReference type="Pfam" id="PF14392">
    <property type="entry name" value="zf-CCHC_4"/>
    <property type="match status" value="1"/>
</dbReference>
<accession>A0A5A7R577</accession>
<evidence type="ECO:0000256" key="1">
    <source>
        <dbReference type="SAM" id="MobiDB-lite"/>
    </source>
</evidence>
<evidence type="ECO:0000259" key="2">
    <source>
        <dbReference type="Pfam" id="PF14392"/>
    </source>
</evidence>
<dbReference type="Proteomes" id="UP000325081">
    <property type="component" value="Unassembled WGS sequence"/>
</dbReference>
<dbReference type="OrthoDB" id="1750606at2759"/>
<sequence length="257" mass="29105">MAEELEQHMKDFNLSESENLIIDIESEDVHKSEEECKRSLFGKIIGDRKAHWVGLKRAVVQIVEATTGTGEWREGLSGNHTCFEDMRLKFIIWRLPKQVNINLKEPLVRCTSIRLEEHIVVVNFKYEKLVNLCYYCGKIRHLERGCVNEGKFGEWLKAVDGLQWTENSSNNNHSGSLGSQPIPVTPHLNASVEKNNGGEEVVNKLCLTNIAASGRLEEPECEMVPMVLKAMEIEQKCQKGETYSGPTLEKPSSEAQH</sequence>
<dbReference type="InterPro" id="IPR025836">
    <property type="entry name" value="Zn_knuckle_CX2CX4HX4C"/>
</dbReference>
<keyword evidence="4" id="KW-1185">Reference proteome</keyword>
<dbReference type="EMBL" id="BKCP01010514">
    <property type="protein sequence ID" value="GER52923.1"/>
    <property type="molecule type" value="Genomic_DNA"/>
</dbReference>
<proteinExistence type="predicted"/>
<protein>
    <submittedName>
        <fullName evidence="3">Gag-pol polyprotein</fullName>
    </submittedName>
</protein>
<reference evidence="4" key="1">
    <citation type="journal article" date="2019" name="Curr. Biol.">
        <title>Genome Sequence of Striga asiatica Provides Insight into the Evolution of Plant Parasitism.</title>
        <authorList>
            <person name="Yoshida S."/>
            <person name="Kim S."/>
            <person name="Wafula E.K."/>
            <person name="Tanskanen J."/>
            <person name="Kim Y.M."/>
            <person name="Honaas L."/>
            <person name="Yang Z."/>
            <person name="Spallek T."/>
            <person name="Conn C.E."/>
            <person name="Ichihashi Y."/>
            <person name="Cheong K."/>
            <person name="Cui S."/>
            <person name="Der J.P."/>
            <person name="Gundlach H."/>
            <person name="Jiao Y."/>
            <person name="Hori C."/>
            <person name="Ishida J.K."/>
            <person name="Kasahara H."/>
            <person name="Kiba T."/>
            <person name="Kim M.S."/>
            <person name="Koo N."/>
            <person name="Laohavisit A."/>
            <person name="Lee Y.H."/>
            <person name="Lumba S."/>
            <person name="McCourt P."/>
            <person name="Mortimer J.C."/>
            <person name="Mutuku J.M."/>
            <person name="Nomura T."/>
            <person name="Sasaki-Sekimoto Y."/>
            <person name="Seto Y."/>
            <person name="Wang Y."/>
            <person name="Wakatake T."/>
            <person name="Sakakibara H."/>
            <person name="Demura T."/>
            <person name="Yamaguchi S."/>
            <person name="Yoneyama K."/>
            <person name="Manabe R.I."/>
            <person name="Nelson D.C."/>
            <person name="Schulman A.H."/>
            <person name="Timko M.P."/>
            <person name="dePamphilis C.W."/>
            <person name="Choi D."/>
            <person name="Shirasu K."/>
        </authorList>
    </citation>
    <scope>NUCLEOTIDE SEQUENCE [LARGE SCALE GENOMIC DNA]</scope>
    <source>
        <strain evidence="4">cv. UVA1</strain>
    </source>
</reference>
<gene>
    <name evidence="3" type="ORF">STAS_30404</name>
</gene>
<name>A0A5A7R577_STRAF</name>
<comment type="caution">
    <text evidence="3">The sequence shown here is derived from an EMBL/GenBank/DDBJ whole genome shotgun (WGS) entry which is preliminary data.</text>
</comment>
<feature type="region of interest" description="Disordered" evidence="1">
    <location>
        <begin position="167"/>
        <end position="192"/>
    </location>
</feature>
<dbReference type="AlphaFoldDB" id="A0A5A7R577"/>